<gene>
    <name evidence="1" type="ORF">CY34DRAFT_713966</name>
</gene>
<dbReference type="AlphaFoldDB" id="A0A0C9Z755"/>
<evidence type="ECO:0000313" key="2">
    <source>
        <dbReference type="Proteomes" id="UP000054485"/>
    </source>
</evidence>
<sequence length="118" mass="13790">MLTRFGAHHITWSSCRRQVLTIVASSPSKTQSSARPFTGTLLKNHPKNKYYHFYRFQLRLFCSSLLIPFYTRALSCPTPILDWHFRVKRARKSLDGGDPEGKYVRRVRAFLYWHGGLS</sequence>
<organism evidence="1 2">
    <name type="scientific">Suillus luteus UH-Slu-Lm8-n1</name>
    <dbReference type="NCBI Taxonomy" id="930992"/>
    <lineage>
        <taxon>Eukaryota</taxon>
        <taxon>Fungi</taxon>
        <taxon>Dikarya</taxon>
        <taxon>Basidiomycota</taxon>
        <taxon>Agaricomycotina</taxon>
        <taxon>Agaricomycetes</taxon>
        <taxon>Agaricomycetidae</taxon>
        <taxon>Boletales</taxon>
        <taxon>Suillineae</taxon>
        <taxon>Suillaceae</taxon>
        <taxon>Suillus</taxon>
    </lineage>
</organism>
<reference evidence="2" key="2">
    <citation type="submission" date="2015-01" db="EMBL/GenBank/DDBJ databases">
        <title>Evolutionary Origins and Diversification of the Mycorrhizal Mutualists.</title>
        <authorList>
            <consortium name="DOE Joint Genome Institute"/>
            <consortium name="Mycorrhizal Genomics Consortium"/>
            <person name="Kohler A."/>
            <person name="Kuo A."/>
            <person name="Nagy L.G."/>
            <person name="Floudas D."/>
            <person name="Copeland A."/>
            <person name="Barry K.W."/>
            <person name="Cichocki N."/>
            <person name="Veneault-Fourrey C."/>
            <person name="LaButti K."/>
            <person name="Lindquist E.A."/>
            <person name="Lipzen A."/>
            <person name="Lundell T."/>
            <person name="Morin E."/>
            <person name="Murat C."/>
            <person name="Riley R."/>
            <person name="Ohm R."/>
            <person name="Sun H."/>
            <person name="Tunlid A."/>
            <person name="Henrissat B."/>
            <person name="Grigoriev I.V."/>
            <person name="Hibbett D.S."/>
            <person name="Martin F."/>
        </authorList>
    </citation>
    <scope>NUCLEOTIDE SEQUENCE [LARGE SCALE GENOMIC DNA]</scope>
    <source>
        <strain evidence="2">UH-Slu-Lm8-n1</strain>
    </source>
</reference>
<proteinExistence type="predicted"/>
<dbReference type="PROSITE" id="PS51257">
    <property type="entry name" value="PROKAR_LIPOPROTEIN"/>
    <property type="match status" value="1"/>
</dbReference>
<accession>A0A0C9Z755</accession>
<keyword evidence="2" id="KW-1185">Reference proteome</keyword>
<dbReference type="InParanoid" id="A0A0C9Z755"/>
<dbReference type="Proteomes" id="UP000054485">
    <property type="component" value="Unassembled WGS sequence"/>
</dbReference>
<protein>
    <submittedName>
        <fullName evidence="1">Uncharacterized protein</fullName>
    </submittedName>
</protein>
<name>A0A0C9Z755_9AGAM</name>
<dbReference type="HOGENOM" id="CLU_2074698_0_0_1"/>
<reference evidence="1 2" key="1">
    <citation type="submission" date="2014-04" db="EMBL/GenBank/DDBJ databases">
        <authorList>
            <consortium name="DOE Joint Genome Institute"/>
            <person name="Kuo A."/>
            <person name="Ruytinx J."/>
            <person name="Rineau F."/>
            <person name="Colpaert J."/>
            <person name="Kohler A."/>
            <person name="Nagy L.G."/>
            <person name="Floudas D."/>
            <person name="Copeland A."/>
            <person name="Barry K.W."/>
            <person name="Cichocki N."/>
            <person name="Veneault-Fourrey C."/>
            <person name="LaButti K."/>
            <person name="Lindquist E.A."/>
            <person name="Lipzen A."/>
            <person name="Lundell T."/>
            <person name="Morin E."/>
            <person name="Murat C."/>
            <person name="Sun H."/>
            <person name="Tunlid A."/>
            <person name="Henrissat B."/>
            <person name="Grigoriev I.V."/>
            <person name="Hibbett D.S."/>
            <person name="Martin F."/>
            <person name="Nordberg H.P."/>
            <person name="Cantor M.N."/>
            <person name="Hua S.X."/>
        </authorList>
    </citation>
    <scope>NUCLEOTIDE SEQUENCE [LARGE SCALE GENOMIC DNA]</scope>
    <source>
        <strain evidence="1 2">UH-Slu-Lm8-n1</strain>
    </source>
</reference>
<evidence type="ECO:0000313" key="1">
    <source>
        <dbReference type="EMBL" id="KIK33365.1"/>
    </source>
</evidence>
<dbReference type="EMBL" id="KN835958">
    <property type="protein sequence ID" value="KIK33365.1"/>
    <property type="molecule type" value="Genomic_DNA"/>
</dbReference>